<protein>
    <submittedName>
        <fullName evidence="2">Uncharacterized protein</fullName>
    </submittedName>
</protein>
<dbReference type="InParanoid" id="W4K067"/>
<name>W4K067_HETIT</name>
<keyword evidence="3" id="KW-1185">Reference proteome</keyword>
<evidence type="ECO:0000256" key="1">
    <source>
        <dbReference type="SAM" id="MobiDB-lite"/>
    </source>
</evidence>
<dbReference type="EMBL" id="KI925461">
    <property type="protein sequence ID" value="ETW78496.1"/>
    <property type="molecule type" value="Genomic_DNA"/>
</dbReference>
<evidence type="ECO:0000313" key="3">
    <source>
        <dbReference type="Proteomes" id="UP000030671"/>
    </source>
</evidence>
<proteinExistence type="predicted"/>
<dbReference type="RefSeq" id="XP_009548834.1">
    <property type="nucleotide sequence ID" value="XM_009550539.1"/>
</dbReference>
<gene>
    <name evidence="2" type="ORF">HETIRDRAFT_386668</name>
</gene>
<accession>W4K067</accession>
<dbReference type="OrthoDB" id="5588096at2759"/>
<dbReference type="GeneID" id="20672284"/>
<feature type="region of interest" description="Disordered" evidence="1">
    <location>
        <begin position="37"/>
        <end position="108"/>
    </location>
</feature>
<dbReference type="Proteomes" id="UP000030671">
    <property type="component" value="Unassembled WGS sequence"/>
</dbReference>
<reference evidence="2 3" key="1">
    <citation type="journal article" date="2012" name="New Phytol.">
        <title>Insight into trade-off between wood decay and parasitism from the genome of a fungal forest pathogen.</title>
        <authorList>
            <person name="Olson A."/>
            <person name="Aerts A."/>
            <person name="Asiegbu F."/>
            <person name="Belbahri L."/>
            <person name="Bouzid O."/>
            <person name="Broberg A."/>
            <person name="Canback B."/>
            <person name="Coutinho P.M."/>
            <person name="Cullen D."/>
            <person name="Dalman K."/>
            <person name="Deflorio G."/>
            <person name="van Diepen L.T."/>
            <person name="Dunand C."/>
            <person name="Duplessis S."/>
            <person name="Durling M."/>
            <person name="Gonthier P."/>
            <person name="Grimwood J."/>
            <person name="Fossdal C.G."/>
            <person name="Hansson D."/>
            <person name="Henrissat B."/>
            <person name="Hietala A."/>
            <person name="Himmelstrand K."/>
            <person name="Hoffmeister D."/>
            <person name="Hogberg N."/>
            <person name="James T.Y."/>
            <person name="Karlsson M."/>
            <person name="Kohler A."/>
            <person name="Kues U."/>
            <person name="Lee Y.H."/>
            <person name="Lin Y.C."/>
            <person name="Lind M."/>
            <person name="Lindquist E."/>
            <person name="Lombard V."/>
            <person name="Lucas S."/>
            <person name="Lunden K."/>
            <person name="Morin E."/>
            <person name="Murat C."/>
            <person name="Park J."/>
            <person name="Raffaello T."/>
            <person name="Rouze P."/>
            <person name="Salamov A."/>
            <person name="Schmutz J."/>
            <person name="Solheim H."/>
            <person name="Stahlberg J."/>
            <person name="Velez H."/>
            <person name="de Vries R.P."/>
            <person name="Wiebenga A."/>
            <person name="Woodward S."/>
            <person name="Yakovlev I."/>
            <person name="Garbelotto M."/>
            <person name="Martin F."/>
            <person name="Grigoriev I.V."/>
            <person name="Stenlid J."/>
        </authorList>
    </citation>
    <scope>NUCLEOTIDE SEQUENCE [LARGE SCALE GENOMIC DNA]</scope>
    <source>
        <strain evidence="2 3">TC 32-1</strain>
    </source>
</reference>
<sequence>MRTPMKLSLSLSILPRSVSRPLTVPFLPVRDDFKSKRNQARPKLATLRTSHFKDLSSDTPGSTYDDFPSPDFAVSPRSRRPTPPPNRRLTRTSGNCDCSGSTGIRRKS</sequence>
<organism evidence="2 3">
    <name type="scientific">Heterobasidion irregulare (strain TC 32-1)</name>
    <dbReference type="NCBI Taxonomy" id="747525"/>
    <lineage>
        <taxon>Eukaryota</taxon>
        <taxon>Fungi</taxon>
        <taxon>Dikarya</taxon>
        <taxon>Basidiomycota</taxon>
        <taxon>Agaricomycotina</taxon>
        <taxon>Agaricomycetes</taxon>
        <taxon>Russulales</taxon>
        <taxon>Bondarzewiaceae</taxon>
        <taxon>Heterobasidion</taxon>
        <taxon>Heterobasidion annosum species complex</taxon>
    </lineage>
</organism>
<evidence type="ECO:0000313" key="2">
    <source>
        <dbReference type="EMBL" id="ETW78496.1"/>
    </source>
</evidence>
<dbReference type="KEGG" id="hir:HETIRDRAFT_386668"/>
<dbReference type="AlphaFoldDB" id="W4K067"/>
<dbReference type="HOGENOM" id="CLU_2197321_0_0_1"/>